<feature type="transmembrane region" description="Helical" evidence="10">
    <location>
        <begin position="6"/>
        <end position="22"/>
    </location>
</feature>
<comment type="function">
    <text evidence="10">Involved in protein export. Participates in an early event of protein translocation.</text>
</comment>
<evidence type="ECO:0000256" key="8">
    <source>
        <dbReference type="ARBA" id="ARBA00023010"/>
    </source>
</evidence>
<comment type="caution">
    <text evidence="11">The sequence shown here is derived from an EMBL/GenBank/DDBJ whole genome shotgun (WGS) entry which is preliminary data.</text>
</comment>
<evidence type="ECO:0000313" key="11">
    <source>
        <dbReference type="EMBL" id="MBK9716130.1"/>
    </source>
</evidence>
<keyword evidence="7 10" id="KW-1133">Transmembrane helix</keyword>
<reference evidence="11 12" key="1">
    <citation type="submission" date="2020-10" db="EMBL/GenBank/DDBJ databases">
        <title>Connecting structure to function with the recovery of over 1000 high-quality activated sludge metagenome-assembled genomes encoding full-length rRNA genes using long-read sequencing.</title>
        <authorList>
            <person name="Singleton C.M."/>
            <person name="Petriglieri F."/>
            <person name="Kristensen J.M."/>
            <person name="Kirkegaard R.H."/>
            <person name="Michaelsen T.Y."/>
            <person name="Andersen M.H."/>
            <person name="Karst S.M."/>
            <person name="Dueholm M.S."/>
            <person name="Nielsen P.H."/>
            <person name="Albertsen M."/>
        </authorList>
    </citation>
    <scope>NUCLEOTIDE SEQUENCE [LARGE SCALE GENOMIC DNA]</scope>
    <source>
        <strain evidence="11">Ribe_18-Q3-R11-54_BAT3C.373</strain>
    </source>
</reference>
<comment type="similarity">
    <text evidence="2 10">Belongs to the SecG family.</text>
</comment>
<dbReference type="GO" id="GO:0015450">
    <property type="term" value="F:protein-transporting ATPase activity"/>
    <property type="evidence" value="ECO:0007669"/>
    <property type="project" value="UniProtKB-UniRule"/>
</dbReference>
<dbReference type="PANTHER" id="PTHR34182">
    <property type="entry name" value="PROTEIN-EXPORT MEMBRANE PROTEIN SECG"/>
    <property type="match status" value="1"/>
</dbReference>
<keyword evidence="3 10" id="KW-0813">Transport</keyword>
<protein>
    <recommendedName>
        <fullName evidence="10">Protein-export membrane protein SecG</fullName>
    </recommendedName>
</protein>
<name>A0A9D7S5B1_9BACT</name>
<dbReference type="PANTHER" id="PTHR34182:SF1">
    <property type="entry name" value="PROTEIN-EXPORT MEMBRANE PROTEIN SECG"/>
    <property type="match status" value="1"/>
</dbReference>
<keyword evidence="5 10" id="KW-0812">Transmembrane</keyword>
<evidence type="ECO:0000256" key="7">
    <source>
        <dbReference type="ARBA" id="ARBA00022989"/>
    </source>
</evidence>
<dbReference type="InterPro" id="IPR004692">
    <property type="entry name" value="SecG"/>
</dbReference>
<dbReference type="GO" id="GO:0043952">
    <property type="term" value="P:protein transport by the Sec complex"/>
    <property type="evidence" value="ECO:0007669"/>
    <property type="project" value="TreeGrafter"/>
</dbReference>
<dbReference type="Proteomes" id="UP000808349">
    <property type="component" value="Unassembled WGS sequence"/>
</dbReference>
<evidence type="ECO:0000256" key="3">
    <source>
        <dbReference type="ARBA" id="ARBA00022448"/>
    </source>
</evidence>
<evidence type="ECO:0000313" key="12">
    <source>
        <dbReference type="Proteomes" id="UP000808349"/>
    </source>
</evidence>
<evidence type="ECO:0000256" key="10">
    <source>
        <dbReference type="RuleBase" id="RU365087"/>
    </source>
</evidence>
<feature type="transmembrane region" description="Helical" evidence="10">
    <location>
        <begin position="55"/>
        <end position="74"/>
    </location>
</feature>
<dbReference type="Pfam" id="PF03840">
    <property type="entry name" value="SecG"/>
    <property type="match status" value="1"/>
</dbReference>
<evidence type="ECO:0000256" key="2">
    <source>
        <dbReference type="ARBA" id="ARBA00008445"/>
    </source>
</evidence>
<dbReference type="GO" id="GO:0065002">
    <property type="term" value="P:intracellular protein transmembrane transport"/>
    <property type="evidence" value="ECO:0007669"/>
    <property type="project" value="TreeGrafter"/>
</dbReference>
<proteinExistence type="inferred from homology"/>
<gene>
    <name evidence="11" type="primary">secG</name>
    <name evidence="11" type="ORF">IPO85_01135</name>
</gene>
<evidence type="ECO:0000256" key="5">
    <source>
        <dbReference type="ARBA" id="ARBA00022692"/>
    </source>
</evidence>
<keyword evidence="9 10" id="KW-0472">Membrane</keyword>
<sequence length="93" mass="9532">MLTLVTILIAIDCVLLIGVVLIQNPKGGGVDSTFGGQSANQMFGAARSADFIEKLTWYLAAALFILCIFAAIMAGTGVEAAAPIIPDAPPPGQ</sequence>
<dbReference type="NCBIfam" id="TIGR00810">
    <property type="entry name" value="secG"/>
    <property type="match status" value="1"/>
</dbReference>
<evidence type="ECO:0000256" key="4">
    <source>
        <dbReference type="ARBA" id="ARBA00022475"/>
    </source>
</evidence>
<dbReference type="GO" id="GO:0009306">
    <property type="term" value="P:protein secretion"/>
    <property type="evidence" value="ECO:0007669"/>
    <property type="project" value="UniProtKB-UniRule"/>
</dbReference>
<keyword evidence="8 10" id="KW-0811">Translocation</keyword>
<evidence type="ECO:0000256" key="6">
    <source>
        <dbReference type="ARBA" id="ARBA00022927"/>
    </source>
</evidence>
<dbReference type="GO" id="GO:0005886">
    <property type="term" value="C:plasma membrane"/>
    <property type="evidence" value="ECO:0007669"/>
    <property type="project" value="UniProtKB-SubCell"/>
</dbReference>
<accession>A0A9D7S5B1</accession>
<keyword evidence="6 10" id="KW-0653">Protein transport</keyword>
<organism evidence="11 12">
    <name type="scientific">Candidatus Defluviibacterium haderslevense</name>
    <dbReference type="NCBI Taxonomy" id="2981993"/>
    <lineage>
        <taxon>Bacteria</taxon>
        <taxon>Pseudomonadati</taxon>
        <taxon>Bacteroidota</taxon>
        <taxon>Saprospiria</taxon>
        <taxon>Saprospirales</taxon>
        <taxon>Saprospiraceae</taxon>
        <taxon>Candidatus Defluviibacterium</taxon>
    </lineage>
</organism>
<comment type="subcellular location">
    <subcellularLocation>
        <location evidence="1 10">Cell membrane</location>
        <topology evidence="1 10">Multi-pass membrane protein</topology>
    </subcellularLocation>
</comment>
<dbReference type="EMBL" id="JADKFW010000004">
    <property type="protein sequence ID" value="MBK9716130.1"/>
    <property type="molecule type" value="Genomic_DNA"/>
</dbReference>
<evidence type="ECO:0000256" key="1">
    <source>
        <dbReference type="ARBA" id="ARBA00004651"/>
    </source>
</evidence>
<dbReference type="PRINTS" id="PR01651">
    <property type="entry name" value="SECGEXPORT"/>
</dbReference>
<keyword evidence="4 10" id="KW-1003">Cell membrane</keyword>
<dbReference type="AlphaFoldDB" id="A0A9D7S5B1"/>
<evidence type="ECO:0000256" key="9">
    <source>
        <dbReference type="ARBA" id="ARBA00023136"/>
    </source>
</evidence>